<dbReference type="Gene3D" id="3.40.50.2300">
    <property type="match status" value="1"/>
</dbReference>
<organism evidence="4 5">
    <name type="scientific">Parafilimonas terrae</name>
    <dbReference type="NCBI Taxonomy" id="1465490"/>
    <lineage>
        <taxon>Bacteria</taxon>
        <taxon>Pseudomonadati</taxon>
        <taxon>Bacteroidota</taxon>
        <taxon>Chitinophagia</taxon>
        <taxon>Chitinophagales</taxon>
        <taxon>Chitinophagaceae</taxon>
        <taxon>Parafilimonas</taxon>
    </lineage>
</organism>
<dbReference type="STRING" id="1465490.SAMN05444277_10498"/>
<dbReference type="PANTHER" id="PTHR37299">
    <property type="entry name" value="TRANSCRIPTIONAL REGULATOR-RELATED"/>
    <property type="match status" value="1"/>
</dbReference>
<feature type="domain" description="Response regulatory" evidence="2">
    <location>
        <begin position="2"/>
        <end position="115"/>
    </location>
</feature>
<keyword evidence="1" id="KW-0597">Phosphoprotein</keyword>
<dbReference type="OrthoDB" id="9787344at2"/>
<dbReference type="Pfam" id="PF04397">
    <property type="entry name" value="LytTR"/>
    <property type="match status" value="1"/>
</dbReference>
<evidence type="ECO:0000259" key="3">
    <source>
        <dbReference type="PROSITE" id="PS50930"/>
    </source>
</evidence>
<gene>
    <name evidence="4" type="ORF">SAMN05444277_10498</name>
</gene>
<accession>A0A1I5UXW1</accession>
<dbReference type="RefSeq" id="WP_090657292.1">
    <property type="nucleotide sequence ID" value="NZ_FOXQ01000004.1"/>
</dbReference>
<dbReference type="PROSITE" id="PS50930">
    <property type="entry name" value="HTH_LYTTR"/>
    <property type="match status" value="1"/>
</dbReference>
<dbReference type="GO" id="GO:0000156">
    <property type="term" value="F:phosphorelay response regulator activity"/>
    <property type="evidence" value="ECO:0007669"/>
    <property type="project" value="InterPro"/>
</dbReference>
<dbReference type="AlphaFoldDB" id="A0A1I5UXW1"/>
<dbReference type="InterPro" id="IPR007492">
    <property type="entry name" value="LytTR_DNA-bd_dom"/>
</dbReference>
<feature type="modified residue" description="4-aspartylphosphate" evidence="1">
    <location>
        <position position="55"/>
    </location>
</feature>
<dbReference type="GO" id="GO:0003677">
    <property type="term" value="F:DNA binding"/>
    <property type="evidence" value="ECO:0007669"/>
    <property type="project" value="InterPro"/>
</dbReference>
<feature type="domain" description="HTH LytTR-type" evidence="3">
    <location>
        <begin position="150"/>
        <end position="251"/>
    </location>
</feature>
<dbReference type="SUPFAM" id="SSF52172">
    <property type="entry name" value="CheY-like"/>
    <property type="match status" value="1"/>
</dbReference>
<keyword evidence="5" id="KW-1185">Reference proteome</keyword>
<dbReference type="Pfam" id="PF00072">
    <property type="entry name" value="Response_reg"/>
    <property type="match status" value="1"/>
</dbReference>
<sequence>MKIVIIEDEAMNVEDLSLTLSEISYPVEVVAVLSSVKEAAFFFQQKHDYDLIFSDIHLGDGLSFDIFKEIDINKPIIFCTAYDKYALEAFNNNGIAYVLKPYNKTAIEKAVSKFVNLTQSNNPYNKLLEGLNAVADKLRHEEKQVLVHHKDKIVPIATDSIAVFYIENEVTKLCCFNQSVYMLSSNLDDIENQYASKFFRANRQYLVNKKAIKEVSKFFARKLLVHLTIRFPHEIIVSKTKAPQFLTWLAS</sequence>
<dbReference type="InterPro" id="IPR001789">
    <property type="entry name" value="Sig_transdc_resp-reg_receiver"/>
</dbReference>
<name>A0A1I5UXW1_9BACT</name>
<dbReference type="Proteomes" id="UP000199031">
    <property type="component" value="Unassembled WGS sequence"/>
</dbReference>
<proteinExistence type="predicted"/>
<dbReference type="InterPro" id="IPR011006">
    <property type="entry name" value="CheY-like_superfamily"/>
</dbReference>
<evidence type="ECO:0000259" key="2">
    <source>
        <dbReference type="PROSITE" id="PS50110"/>
    </source>
</evidence>
<reference evidence="4 5" key="1">
    <citation type="submission" date="2016-10" db="EMBL/GenBank/DDBJ databases">
        <authorList>
            <person name="de Groot N.N."/>
        </authorList>
    </citation>
    <scope>NUCLEOTIDE SEQUENCE [LARGE SCALE GENOMIC DNA]</scope>
    <source>
        <strain evidence="4 5">DSM 28286</strain>
    </source>
</reference>
<dbReference type="InterPro" id="IPR046947">
    <property type="entry name" value="LytR-like"/>
</dbReference>
<dbReference type="Gene3D" id="2.40.50.1020">
    <property type="entry name" value="LytTr DNA-binding domain"/>
    <property type="match status" value="1"/>
</dbReference>
<dbReference type="SMART" id="SM00448">
    <property type="entry name" value="REC"/>
    <property type="match status" value="1"/>
</dbReference>
<dbReference type="SMART" id="SM00850">
    <property type="entry name" value="LytTR"/>
    <property type="match status" value="1"/>
</dbReference>
<dbReference type="EMBL" id="FOXQ01000004">
    <property type="protein sequence ID" value="SFQ00032.1"/>
    <property type="molecule type" value="Genomic_DNA"/>
</dbReference>
<dbReference type="PANTHER" id="PTHR37299:SF1">
    <property type="entry name" value="STAGE 0 SPORULATION PROTEIN A HOMOLOG"/>
    <property type="match status" value="1"/>
</dbReference>
<evidence type="ECO:0000313" key="4">
    <source>
        <dbReference type="EMBL" id="SFQ00032.1"/>
    </source>
</evidence>
<evidence type="ECO:0000313" key="5">
    <source>
        <dbReference type="Proteomes" id="UP000199031"/>
    </source>
</evidence>
<protein>
    <submittedName>
        <fullName evidence="4">Two component transcriptional regulator, LytTR family</fullName>
    </submittedName>
</protein>
<dbReference type="PROSITE" id="PS50110">
    <property type="entry name" value="RESPONSE_REGULATORY"/>
    <property type="match status" value="1"/>
</dbReference>
<evidence type="ECO:0000256" key="1">
    <source>
        <dbReference type="PROSITE-ProRule" id="PRU00169"/>
    </source>
</evidence>